<feature type="domain" description="FAD-binding" evidence="8">
    <location>
        <begin position="2"/>
        <end position="311"/>
    </location>
</feature>
<comment type="cofactor">
    <cofactor evidence="1">
        <name>FAD</name>
        <dbReference type="ChEBI" id="CHEBI:57692"/>
    </cofactor>
</comment>
<evidence type="ECO:0000256" key="4">
    <source>
        <dbReference type="ARBA" id="ARBA00022630"/>
    </source>
</evidence>
<organism evidence="9 10">
    <name type="scientific">Falsiroseomonas frigidaquae</name>
    <dbReference type="NCBI Taxonomy" id="487318"/>
    <lineage>
        <taxon>Bacteria</taxon>
        <taxon>Pseudomonadati</taxon>
        <taxon>Pseudomonadota</taxon>
        <taxon>Alphaproteobacteria</taxon>
        <taxon>Acetobacterales</taxon>
        <taxon>Roseomonadaceae</taxon>
        <taxon>Falsiroseomonas</taxon>
    </lineage>
</organism>
<evidence type="ECO:0000256" key="5">
    <source>
        <dbReference type="ARBA" id="ARBA00022827"/>
    </source>
</evidence>
<dbReference type="InterPro" id="IPR002938">
    <property type="entry name" value="FAD-bd"/>
</dbReference>
<dbReference type="NCBIfam" id="NF006593">
    <property type="entry name" value="PRK09126.1"/>
    <property type="match status" value="1"/>
</dbReference>
<dbReference type="RefSeq" id="WP_168050976.1">
    <property type="nucleotide sequence ID" value="NZ_JAATJR010000005.1"/>
</dbReference>
<comment type="pathway">
    <text evidence="2">Cofactor biosynthesis; ubiquinone biosynthesis.</text>
</comment>
<dbReference type="PRINTS" id="PR00420">
    <property type="entry name" value="RNGMNOXGNASE"/>
</dbReference>
<sequence>MDTDVAIIGAGPAGLALACGLAGSGLRITLLERAPEAAIADPAFDGREIALTHRSQGILRDLGAWAHIPMAETAPLREAKVLNGANPLALRFAPGRDGEPLGRLVPNQLIRRALFQVAATTEARLVAGRAVTGLALAPQGATVTLEGGEAVTARVVVAADSRFSAARRLAGIGAEMLDFGRTMIVARVAHEAPHGGVATEWFGHGQTIAMLPLNGAMSSAVLTLLPAEAEAAMAMTAEEFGAEVTRRYQRRLGAMTLAGTRHAYPLVAAYAHRFAGRRFALLGDAAVGMHPVTAHGFNFGLSGAEILAGEIRRAGDPGAVAGLFRYASQHRRATLPLFLATNAVARLYSDDRAPARLARAALIGAGAALAPVRRAIVAGLMDAGQRLGPAARLRS</sequence>
<evidence type="ECO:0000313" key="9">
    <source>
        <dbReference type="EMBL" id="NKE46434.1"/>
    </source>
</evidence>
<dbReference type="Proteomes" id="UP000765160">
    <property type="component" value="Unassembled WGS sequence"/>
</dbReference>
<name>A0ABX1F270_9PROT</name>
<evidence type="ECO:0000256" key="3">
    <source>
        <dbReference type="ARBA" id="ARBA00005349"/>
    </source>
</evidence>
<dbReference type="EMBL" id="JAAVTX010000005">
    <property type="protein sequence ID" value="NKE46434.1"/>
    <property type="molecule type" value="Genomic_DNA"/>
</dbReference>
<keyword evidence="6" id="KW-0560">Oxidoreductase</keyword>
<dbReference type="PANTHER" id="PTHR43876">
    <property type="entry name" value="UBIQUINONE BIOSYNTHESIS MONOOXYGENASE COQ6, MITOCHONDRIAL"/>
    <property type="match status" value="1"/>
</dbReference>
<dbReference type="Pfam" id="PF01494">
    <property type="entry name" value="FAD_binding_3"/>
    <property type="match status" value="1"/>
</dbReference>
<evidence type="ECO:0000259" key="8">
    <source>
        <dbReference type="Pfam" id="PF01494"/>
    </source>
</evidence>
<evidence type="ECO:0000256" key="7">
    <source>
        <dbReference type="ARBA" id="ARBA00023033"/>
    </source>
</evidence>
<accession>A0ABX1F270</accession>
<keyword evidence="10" id="KW-1185">Reference proteome</keyword>
<dbReference type="InterPro" id="IPR051205">
    <property type="entry name" value="UbiH/COQ6_monooxygenase"/>
</dbReference>
<dbReference type="Gene3D" id="3.50.50.60">
    <property type="entry name" value="FAD/NAD(P)-binding domain"/>
    <property type="match status" value="2"/>
</dbReference>
<proteinExistence type="inferred from homology"/>
<evidence type="ECO:0000256" key="2">
    <source>
        <dbReference type="ARBA" id="ARBA00004749"/>
    </source>
</evidence>
<protein>
    <submittedName>
        <fullName evidence="9">5-demethoxyubiquinol-8 5-hydroxylase UbiM</fullName>
    </submittedName>
</protein>
<dbReference type="InterPro" id="IPR036188">
    <property type="entry name" value="FAD/NAD-bd_sf"/>
</dbReference>
<comment type="similarity">
    <text evidence="3">Belongs to the UbiH/COQ6 family.</text>
</comment>
<keyword evidence="5" id="KW-0274">FAD</keyword>
<dbReference type="InterPro" id="IPR010971">
    <property type="entry name" value="UbiH/COQ6"/>
</dbReference>
<keyword evidence="7" id="KW-0503">Monooxygenase</keyword>
<dbReference type="SUPFAM" id="SSF51905">
    <property type="entry name" value="FAD/NAD(P)-binding domain"/>
    <property type="match status" value="1"/>
</dbReference>
<evidence type="ECO:0000313" key="10">
    <source>
        <dbReference type="Proteomes" id="UP000765160"/>
    </source>
</evidence>
<evidence type="ECO:0000256" key="6">
    <source>
        <dbReference type="ARBA" id="ARBA00023002"/>
    </source>
</evidence>
<comment type="caution">
    <text evidence="9">The sequence shown here is derived from an EMBL/GenBank/DDBJ whole genome shotgun (WGS) entry which is preliminary data.</text>
</comment>
<gene>
    <name evidence="9" type="primary">ubiM</name>
    <name evidence="9" type="ORF">HB662_16750</name>
</gene>
<dbReference type="PANTHER" id="PTHR43876:SF25">
    <property type="entry name" value="MONOOXYGENASE NMA2164"/>
    <property type="match status" value="1"/>
</dbReference>
<keyword evidence="4" id="KW-0285">Flavoprotein</keyword>
<evidence type="ECO:0000256" key="1">
    <source>
        <dbReference type="ARBA" id="ARBA00001974"/>
    </source>
</evidence>
<dbReference type="NCBIfam" id="TIGR01988">
    <property type="entry name" value="Ubi-OHases"/>
    <property type="match status" value="1"/>
</dbReference>
<reference evidence="9 10" key="1">
    <citation type="submission" date="2020-03" db="EMBL/GenBank/DDBJ databases">
        <title>Roseomonas selenitidurans sp. nov. isolated from soil.</title>
        <authorList>
            <person name="Liu H."/>
        </authorList>
    </citation>
    <scope>NUCLEOTIDE SEQUENCE [LARGE SCALE GENOMIC DNA]</scope>
    <source>
        <strain evidence="9 10">JCM 15073</strain>
    </source>
</reference>